<dbReference type="Gene3D" id="1.10.600.10">
    <property type="entry name" value="Farnesyl Diphosphate Synthase"/>
    <property type="match status" value="1"/>
</dbReference>
<dbReference type="InterPro" id="IPR033904">
    <property type="entry name" value="Trans_IPPS_HH"/>
</dbReference>
<keyword evidence="1" id="KW-0808">Transferase</keyword>
<reference evidence="2" key="1">
    <citation type="journal article" date="2019" name="Int. J. Syst. Evol. Microbiol.">
        <title>The Global Catalogue of Microorganisms (GCM) 10K type strain sequencing project: providing services to taxonomists for standard genome sequencing and annotation.</title>
        <authorList>
            <consortium name="The Broad Institute Genomics Platform"/>
            <consortium name="The Broad Institute Genome Sequencing Center for Infectious Disease"/>
            <person name="Wu L."/>
            <person name="Ma J."/>
        </authorList>
    </citation>
    <scope>NUCLEOTIDE SEQUENCE [LARGE SCALE GENOMIC DNA]</scope>
    <source>
        <strain evidence="2">TBRC 1276</strain>
    </source>
</reference>
<dbReference type="InterPro" id="IPR017827">
    <property type="entry name" value="HSQ_synthase_HpnC"/>
</dbReference>
<dbReference type="InterPro" id="IPR002060">
    <property type="entry name" value="Squ/phyt_synthse"/>
</dbReference>
<dbReference type="CDD" id="cd00683">
    <property type="entry name" value="Trans_IPPS_HH"/>
    <property type="match status" value="1"/>
</dbReference>
<sequence>MFALPGGGYFPDVRSESCHSRKLAEKARRENFPVASRLLPRRHRDHLMAVYGFARSVDDIGDDERPDDRLRLLDEIEADLARLYDGRPARLGPVGALAGTVQECSIPAEPFHRLIEANRRDQTVTRYETFDELLGYCELSANPVGHLVLYVFGEVSGPRLALSDRVCSALQVIEHCQDVGEDYRRGRVYLPEEDLRRAGCPISHLAAATTSPRLRKVVAQQAARAGTLLGEGEPIVAALSGFARTAVAGYVAGGHATLAALRSARYDILDRAVRPRRVGLLWAWARVLTTMTWPGAGLRRLPSA</sequence>
<dbReference type="InterPro" id="IPR044843">
    <property type="entry name" value="Trans_IPPS_bact-type"/>
</dbReference>
<dbReference type="EC" id="2.5.1.21" evidence="1"/>
<dbReference type="InterPro" id="IPR008949">
    <property type="entry name" value="Isoprenoid_synthase_dom_sf"/>
</dbReference>
<dbReference type="SUPFAM" id="SSF48576">
    <property type="entry name" value="Terpenoid synthases"/>
    <property type="match status" value="1"/>
</dbReference>
<dbReference type="RefSeq" id="WP_379529122.1">
    <property type="nucleotide sequence ID" value="NZ_JBHSBI010000008.1"/>
</dbReference>
<organism evidence="1 2">
    <name type="scientific">Nonomuraea purpurea</name>
    <dbReference type="NCBI Taxonomy" id="1849276"/>
    <lineage>
        <taxon>Bacteria</taxon>
        <taxon>Bacillati</taxon>
        <taxon>Actinomycetota</taxon>
        <taxon>Actinomycetes</taxon>
        <taxon>Streptosporangiales</taxon>
        <taxon>Streptosporangiaceae</taxon>
        <taxon>Nonomuraea</taxon>
    </lineage>
</organism>
<comment type="caution">
    <text evidence="1">The sequence shown here is derived from an EMBL/GenBank/DDBJ whole genome shotgun (WGS) entry which is preliminary data.</text>
</comment>
<dbReference type="SFLD" id="SFLDS00005">
    <property type="entry name" value="Isoprenoid_Synthase_Type_I"/>
    <property type="match status" value="1"/>
</dbReference>
<keyword evidence="2" id="KW-1185">Reference proteome</keyword>
<dbReference type="Pfam" id="PF00494">
    <property type="entry name" value="SQS_PSY"/>
    <property type="match status" value="1"/>
</dbReference>
<proteinExistence type="predicted"/>
<accession>A0ABV8G7V8</accession>
<dbReference type="Proteomes" id="UP001595851">
    <property type="component" value="Unassembled WGS sequence"/>
</dbReference>
<dbReference type="EMBL" id="JBHSBI010000008">
    <property type="protein sequence ID" value="MFC4009060.1"/>
    <property type="molecule type" value="Genomic_DNA"/>
</dbReference>
<evidence type="ECO:0000313" key="1">
    <source>
        <dbReference type="EMBL" id="MFC4009060.1"/>
    </source>
</evidence>
<dbReference type="GO" id="GO:0051996">
    <property type="term" value="F:squalene synthase [NAD(P)H] activity"/>
    <property type="evidence" value="ECO:0007669"/>
    <property type="project" value="UniProtKB-EC"/>
</dbReference>
<evidence type="ECO:0000313" key="2">
    <source>
        <dbReference type="Proteomes" id="UP001595851"/>
    </source>
</evidence>
<protein>
    <submittedName>
        <fullName evidence="1">Squalene synthase HpnC</fullName>
        <ecNumber evidence="1">2.5.1.21</ecNumber>
    </submittedName>
</protein>
<dbReference type="SFLD" id="SFLDG01018">
    <property type="entry name" value="Squalene/Phytoene_Synthase_Lik"/>
    <property type="match status" value="1"/>
</dbReference>
<name>A0ABV8G7V8_9ACTN</name>
<dbReference type="PANTHER" id="PTHR31480">
    <property type="entry name" value="BIFUNCTIONAL LYCOPENE CYCLASE/PHYTOENE SYNTHASE"/>
    <property type="match status" value="1"/>
</dbReference>
<gene>
    <name evidence="1" type="primary">hpnC</name>
    <name evidence="1" type="ORF">ACFOY2_17645</name>
</gene>
<dbReference type="SFLD" id="SFLDG01212">
    <property type="entry name" value="Phytoene_synthase_like"/>
    <property type="match status" value="1"/>
</dbReference>
<dbReference type="NCBIfam" id="TIGR03464">
    <property type="entry name" value="HpnC"/>
    <property type="match status" value="1"/>
</dbReference>